<dbReference type="SUPFAM" id="SSF48726">
    <property type="entry name" value="Immunoglobulin"/>
    <property type="match status" value="1"/>
</dbReference>
<keyword evidence="3" id="KW-1185">Reference proteome</keyword>
<proteinExistence type="predicted"/>
<name>A0ABV0VBT2_9TELE</name>
<dbReference type="InterPro" id="IPR036179">
    <property type="entry name" value="Ig-like_dom_sf"/>
</dbReference>
<sequence length="185" mass="21367">AAADYTIVSKFSGESVELLSGRTIGTNRDFRWTHLHLLLNNWTTKCYHSRCELMEDGSLRFSKVLAEDSGNYTLEVYDHHGTIIEKKVFFLQVKDTSPTVRSISIICSVILLFLLLFFITFFILGKRWLPWSRTSGSQEETHVYMVMHGNRGNNNKQEEEKREEEPLYVPCNPGVPDELAENIYV</sequence>
<reference evidence="2 3" key="1">
    <citation type="submission" date="2021-06" db="EMBL/GenBank/DDBJ databases">
        <authorList>
            <person name="Palmer J.M."/>
        </authorList>
    </citation>
    <scope>NUCLEOTIDE SEQUENCE [LARGE SCALE GENOMIC DNA]</scope>
    <source>
        <strain evidence="3">if_2019</strain>
        <tissue evidence="2">Muscle</tissue>
    </source>
</reference>
<feature type="non-terminal residue" evidence="2">
    <location>
        <position position="1"/>
    </location>
</feature>
<evidence type="ECO:0000313" key="3">
    <source>
        <dbReference type="Proteomes" id="UP001482620"/>
    </source>
</evidence>
<feature type="transmembrane region" description="Helical" evidence="1">
    <location>
        <begin position="103"/>
        <end position="124"/>
    </location>
</feature>
<dbReference type="Proteomes" id="UP001482620">
    <property type="component" value="Unassembled WGS sequence"/>
</dbReference>
<protein>
    <submittedName>
        <fullName evidence="2">Uncharacterized protein</fullName>
    </submittedName>
</protein>
<gene>
    <name evidence="2" type="ORF">ILYODFUR_037399</name>
</gene>
<keyword evidence="1" id="KW-1133">Transmembrane helix</keyword>
<evidence type="ECO:0000313" key="2">
    <source>
        <dbReference type="EMBL" id="MEQ2253911.1"/>
    </source>
</evidence>
<organism evidence="2 3">
    <name type="scientific">Ilyodon furcidens</name>
    <name type="common">goldbreast splitfin</name>
    <dbReference type="NCBI Taxonomy" id="33524"/>
    <lineage>
        <taxon>Eukaryota</taxon>
        <taxon>Metazoa</taxon>
        <taxon>Chordata</taxon>
        <taxon>Craniata</taxon>
        <taxon>Vertebrata</taxon>
        <taxon>Euteleostomi</taxon>
        <taxon>Actinopterygii</taxon>
        <taxon>Neopterygii</taxon>
        <taxon>Teleostei</taxon>
        <taxon>Neoteleostei</taxon>
        <taxon>Acanthomorphata</taxon>
        <taxon>Ovalentaria</taxon>
        <taxon>Atherinomorphae</taxon>
        <taxon>Cyprinodontiformes</taxon>
        <taxon>Goodeidae</taxon>
        <taxon>Ilyodon</taxon>
    </lineage>
</organism>
<accession>A0ABV0VBT2</accession>
<dbReference type="Gene3D" id="2.60.40.10">
    <property type="entry name" value="Immunoglobulins"/>
    <property type="match status" value="1"/>
</dbReference>
<dbReference type="InterPro" id="IPR013783">
    <property type="entry name" value="Ig-like_fold"/>
</dbReference>
<keyword evidence="1" id="KW-0812">Transmembrane</keyword>
<dbReference type="EMBL" id="JAHRIQ010100907">
    <property type="protein sequence ID" value="MEQ2253911.1"/>
    <property type="molecule type" value="Genomic_DNA"/>
</dbReference>
<evidence type="ECO:0000256" key="1">
    <source>
        <dbReference type="SAM" id="Phobius"/>
    </source>
</evidence>
<keyword evidence="1" id="KW-0472">Membrane</keyword>
<comment type="caution">
    <text evidence="2">The sequence shown here is derived from an EMBL/GenBank/DDBJ whole genome shotgun (WGS) entry which is preliminary data.</text>
</comment>